<sequence>MTPQPASPCVRLCRMDEASGWCCGCARRLDEIAGWGSAPAQRQREVLALLPARRAALQRDGLWLGPEAITEEQHP</sequence>
<gene>
    <name evidence="1" type="ORF">ACG0Z3_01045</name>
</gene>
<evidence type="ECO:0000313" key="2">
    <source>
        <dbReference type="Proteomes" id="UP001606301"/>
    </source>
</evidence>
<proteinExistence type="predicted"/>
<dbReference type="EMBL" id="JBIGHW010000001">
    <property type="protein sequence ID" value="MFG6439259.1"/>
    <property type="molecule type" value="Genomic_DNA"/>
</dbReference>
<reference evidence="1 2" key="1">
    <citation type="submission" date="2024-08" db="EMBL/GenBank/DDBJ databases">
        <authorList>
            <person name="Lu H."/>
        </authorList>
    </citation>
    <scope>NUCLEOTIDE SEQUENCE [LARGE SCALE GENOMIC DNA]</scope>
    <source>
        <strain evidence="1 2">LKC17W</strain>
    </source>
</reference>
<evidence type="ECO:0000313" key="1">
    <source>
        <dbReference type="EMBL" id="MFG6439259.1"/>
    </source>
</evidence>
<dbReference type="PANTHER" id="PTHR35175">
    <property type="entry name" value="DUF1289 DOMAIN-CONTAINING PROTEIN"/>
    <property type="match status" value="1"/>
</dbReference>
<dbReference type="Proteomes" id="UP001606301">
    <property type="component" value="Unassembled WGS sequence"/>
</dbReference>
<dbReference type="InterPro" id="IPR010710">
    <property type="entry name" value="DUF1289"/>
</dbReference>
<dbReference type="Pfam" id="PF06945">
    <property type="entry name" value="DUF1289"/>
    <property type="match status" value="1"/>
</dbReference>
<comment type="caution">
    <text evidence="1">The sequence shown here is derived from an EMBL/GenBank/DDBJ whole genome shotgun (WGS) entry which is preliminary data.</text>
</comment>
<name>A0ABW7FG09_9BURK</name>
<dbReference type="RefSeq" id="WP_394394579.1">
    <property type="nucleotide sequence ID" value="NZ_JBIGHW010000001.1"/>
</dbReference>
<organism evidence="1 2">
    <name type="scientific">Pelomonas margarita</name>
    <dbReference type="NCBI Taxonomy" id="3299031"/>
    <lineage>
        <taxon>Bacteria</taxon>
        <taxon>Pseudomonadati</taxon>
        <taxon>Pseudomonadota</taxon>
        <taxon>Betaproteobacteria</taxon>
        <taxon>Burkholderiales</taxon>
        <taxon>Sphaerotilaceae</taxon>
        <taxon>Roseateles</taxon>
    </lineage>
</organism>
<dbReference type="PANTHER" id="PTHR35175:SF2">
    <property type="entry name" value="DUF1289 DOMAIN-CONTAINING PROTEIN"/>
    <property type="match status" value="1"/>
</dbReference>
<protein>
    <submittedName>
        <fullName evidence="1">DUF1289 domain-containing protein</fullName>
    </submittedName>
</protein>
<accession>A0ABW7FG09</accession>
<keyword evidence="2" id="KW-1185">Reference proteome</keyword>